<organism evidence="3 4">
    <name type="scientific">Floricoccus penangensis</name>
    <dbReference type="NCBI Taxonomy" id="1859475"/>
    <lineage>
        <taxon>Bacteria</taxon>
        <taxon>Bacillati</taxon>
        <taxon>Bacillota</taxon>
        <taxon>Bacilli</taxon>
        <taxon>Lactobacillales</taxon>
        <taxon>Streptococcaceae</taxon>
        <taxon>Floricoccus</taxon>
    </lineage>
</organism>
<evidence type="ECO:0000259" key="2">
    <source>
        <dbReference type="Pfam" id="PF08460"/>
    </source>
</evidence>
<dbReference type="SMART" id="SM00728">
    <property type="entry name" value="ChW"/>
    <property type="match status" value="6"/>
</dbReference>
<keyword evidence="4" id="KW-1185">Reference proteome</keyword>
<evidence type="ECO:0000313" key="3">
    <source>
        <dbReference type="EMBL" id="OFI46597.1"/>
    </source>
</evidence>
<dbReference type="AlphaFoldDB" id="A0A9Q5NZM9"/>
<name>A0A9Q5NZM9_9LACT</name>
<feature type="compositionally biased region" description="Polar residues" evidence="1">
    <location>
        <begin position="62"/>
        <end position="81"/>
    </location>
</feature>
<dbReference type="Pfam" id="PF07538">
    <property type="entry name" value="ChW"/>
    <property type="match status" value="6"/>
</dbReference>
<proteinExistence type="predicted"/>
<dbReference type="InterPro" id="IPR003646">
    <property type="entry name" value="SH3-like_bac-type"/>
</dbReference>
<dbReference type="Proteomes" id="UP000177273">
    <property type="component" value="Unassembled WGS sequence"/>
</dbReference>
<dbReference type="InterPro" id="IPR006637">
    <property type="entry name" value="ChW"/>
</dbReference>
<dbReference type="Pfam" id="PF08460">
    <property type="entry name" value="SH3_5"/>
    <property type="match status" value="2"/>
</dbReference>
<feature type="domain" description="SH3b" evidence="2">
    <location>
        <begin position="127"/>
        <end position="184"/>
    </location>
</feature>
<feature type="compositionally biased region" description="Low complexity" evidence="1">
    <location>
        <begin position="43"/>
        <end position="61"/>
    </location>
</feature>
<gene>
    <name evidence="3" type="ORF">BG262_01995</name>
</gene>
<evidence type="ECO:0000256" key="1">
    <source>
        <dbReference type="SAM" id="MobiDB-lite"/>
    </source>
</evidence>
<dbReference type="Gene3D" id="2.30.30.40">
    <property type="entry name" value="SH3 Domains"/>
    <property type="match status" value="2"/>
</dbReference>
<evidence type="ECO:0000313" key="4">
    <source>
        <dbReference type="Proteomes" id="UP000177273"/>
    </source>
</evidence>
<reference evidence="4" key="1">
    <citation type="submission" date="2016-09" db="EMBL/GenBank/DDBJ databases">
        <title>Draft genome sequence of a novel species of the family Streptococcaceae isolated from flowers.</title>
        <authorList>
            <person name="Chuah L.-O."/>
            <person name="Yap K.-P."/>
            <person name="Thong K.L."/>
            <person name="Liong M.T."/>
            <person name="Ahmad R."/>
            <person name="Rusul G."/>
        </authorList>
    </citation>
    <scope>NUCLEOTIDE SEQUENCE [LARGE SCALE GENOMIC DNA]</scope>
    <source>
        <strain evidence="4">HibF3</strain>
    </source>
</reference>
<feature type="domain" description="SH3b" evidence="2">
    <location>
        <begin position="360"/>
        <end position="420"/>
    </location>
</feature>
<sequence>MMKKLRHFGLLGGVILCCGVLMNFTIVAESEENISTPDMSVQESLTKNSNSELLESSVNYSKSDTSKSTSEYGNEGSTTSVSDKETEKPVGFEEIDVEDAVTSTYDVSEKVRPTTVAAGYTMDDIRGEYTFKKSTPIYDNPISKNIIAYFDKGDKVLYDKKGEVQGVTFVSYVTKKGERLYVSIADYDISNPQINNDSSIAPNFNDFKDPGQVNYVAHIQHEGWQGWAKQSQTSGTTGKSLNLDAIKIRLHPSSYSYKGSIEYRTHIQNRGWQKWVKDGELSGTVSENLRMEAIQINLTGDLSSKYDVQYRTYVQNIGWQPWVNNGNIAGTTGKSLRIEAIQVKVVYREDARKENPWEIINKKGVYTFTKRSEIKNNPSNSGKTIDFYDKGQQVEYDGVLKNEGKFWLTYVASNGQRRFVECDQNLVDTQDSKRNPQVEPKYDKKKSGMINYLTHVQNVGWQDWVRDGQTAGTNGRSLRMEAFKLELGQLPLNGSVQYRAHVQNIGWQKWSGPGNYAGTSGRSLRMEALEIKLTGDLSKRYDIEYRAHVQNVGWMPWVRNGQMAGTQGRSLRMEALQIRLVER</sequence>
<feature type="region of interest" description="Disordered" evidence="1">
    <location>
        <begin position="36"/>
        <end position="89"/>
    </location>
</feature>
<comment type="caution">
    <text evidence="3">The sequence shown here is derived from an EMBL/GenBank/DDBJ whole genome shotgun (WGS) entry which is preliminary data.</text>
</comment>
<dbReference type="EMBL" id="MKIQ01000027">
    <property type="protein sequence ID" value="OFI46597.1"/>
    <property type="molecule type" value="Genomic_DNA"/>
</dbReference>
<protein>
    <recommendedName>
        <fullName evidence="2">SH3b domain-containing protein</fullName>
    </recommendedName>
</protein>
<accession>A0A9Q5NZM9</accession>